<comment type="caution">
    <text evidence="1">The sequence shown here is derived from an EMBL/GenBank/DDBJ whole genome shotgun (WGS) entry which is preliminary data.</text>
</comment>
<proteinExistence type="predicted"/>
<name>A0ABR8KBQ1_9NOSO</name>
<dbReference type="Proteomes" id="UP000637383">
    <property type="component" value="Unassembled WGS sequence"/>
</dbReference>
<sequence>MGDERDQGDEGDKSIQNSKFKIRELLPSDFCLLPPMPNAQCPMLTTQ</sequence>
<keyword evidence="2" id="KW-1185">Reference proteome</keyword>
<protein>
    <submittedName>
        <fullName evidence="1">Uncharacterized protein</fullName>
    </submittedName>
</protein>
<organism evidence="1 2">
    <name type="scientific">Nostoc paludosum FACHB-159</name>
    <dbReference type="NCBI Taxonomy" id="2692908"/>
    <lineage>
        <taxon>Bacteria</taxon>
        <taxon>Bacillati</taxon>
        <taxon>Cyanobacteriota</taxon>
        <taxon>Cyanophyceae</taxon>
        <taxon>Nostocales</taxon>
        <taxon>Nostocaceae</taxon>
        <taxon>Nostoc</taxon>
    </lineage>
</organism>
<dbReference type="EMBL" id="JACJTU010000015">
    <property type="protein sequence ID" value="MBD2735638.1"/>
    <property type="molecule type" value="Genomic_DNA"/>
</dbReference>
<evidence type="ECO:0000313" key="1">
    <source>
        <dbReference type="EMBL" id="MBD2735638.1"/>
    </source>
</evidence>
<reference evidence="1 2" key="1">
    <citation type="journal article" date="2020" name="ISME J.">
        <title>Comparative genomics reveals insights into cyanobacterial evolution and habitat adaptation.</title>
        <authorList>
            <person name="Chen M.Y."/>
            <person name="Teng W.K."/>
            <person name="Zhao L."/>
            <person name="Hu C.X."/>
            <person name="Zhou Y.K."/>
            <person name="Han B.P."/>
            <person name="Song L.R."/>
            <person name="Shu W.S."/>
        </authorList>
    </citation>
    <scope>NUCLEOTIDE SEQUENCE [LARGE SCALE GENOMIC DNA]</scope>
    <source>
        <strain evidence="1 2">FACHB-159</strain>
    </source>
</reference>
<evidence type="ECO:0000313" key="2">
    <source>
        <dbReference type="Proteomes" id="UP000637383"/>
    </source>
</evidence>
<accession>A0ABR8KBQ1</accession>
<gene>
    <name evidence="1" type="ORF">H6H03_17350</name>
</gene>